<evidence type="ECO:0000313" key="2">
    <source>
        <dbReference type="Proteomes" id="UP001398420"/>
    </source>
</evidence>
<dbReference type="Proteomes" id="UP001398420">
    <property type="component" value="Unassembled WGS sequence"/>
</dbReference>
<evidence type="ECO:0000313" key="1">
    <source>
        <dbReference type="EMBL" id="MEL5989467.1"/>
    </source>
</evidence>
<proteinExistence type="predicted"/>
<keyword evidence="2" id="KW-1185">Reference proteome</keyword>
<name>A0ABU9LQX6_9BACL</name>
<gene>
    <name evidence="1" type="ORF">AAF454_13720</name>
</gene>
<reference evidence="1 2" key="1">
    <citation type="submission" date="2024-04" db="EMBL/GenBank/DDBJ databases">
        <authorList>
            <person name="Wu Y.S."/>
            <person name="Zhang L."/>
        </authorList>
    </citation>
    <scope>NUCLEOTIDE SEQUENCE [LARGE SCALE GENOMIC DNA]</scope>
    <source>
        <strain evidence="1 2">KG-01</strain>
    </source>
</reference>
<dbReference type="EMBL" id="JBCEWA010000013">
    <property type="protein sequence ID" value="MEL5989467.1"/>
    <property type="molecule type" value="Genomic_DNA"/>
</dbReference>
<sequence length="127" mass="14762">MNLSINKIVYNVLEEYPDSEEISVTITAKFGVANEDHYTRAFFLELNINGEEENGNDTRNLTIVARFNYQLDKVSLSNIDEKEIEEDREYFLKFLNRINNVIIDVTSQDDIGRPPLNINKAIENFNK</sequence>
<dbReference type="RefSeq" id="WP_068450695.1">
    <property type="nucleotide sequence ID" value="NZ_JBCEWA010000013.1"/>
</dbReference>
<accession>A0ABU9LQX6</accession>
<organism evidence="1 2">
    <name type="scientific">Kurthia gibsonii</name>
    <dbReference type="NCBI Taxonomy" id="33946"/>
    <lineage>
        <taxon>Bacteria</taxon>
        <taxon>Bacillati</taxon>
        <taxon>Bacillota</taxon>
        <taxon>Bacilli</taxon>
        <taxon>Bacillales</taxon>
        <taxon>Caryophanaceae</taxon>
        <taxon>Kurthia</taxon>
    </lineage>
</organism>
<comment type="caution">
    <text evidence="1">The sequence shown here is derived from an EMBL/GenBank/DDBJ whole genome shotgun (WGS) entry which is preliminary data.</text>
</comment>
<protein>
    <submittedName>
        <fullName evidence="1">Uncharacterized protein</fullName>
    </submittedName>
</protein>